<dbReference type="EMBL" id="MU839014">
    <property type="protein sequence ID" value="KAK1765767.1"/>
    <property type="molecule type" value="Genomic_DNA"/>
</dbReference>
<organism evidence="4 5">
    <name type="scientific">Phialemonium atrogriseum</name>
    <dbReference type="NCBI Taxonomy" id="1093897"/>
    <lineage>
        <taxon>Eukaryota</taxon>
        <taxon>Fungi</taxon>
        <taxon>Dikarya</taxon>
        <taxon>Ascomycota</taxon>
        <taxon>Pezizomycotina</taxon>
        <taxon>Sordariomycetes</taxon>
        <taxon>Sordariomycetidae</taxon>
        <taxon>Cephalothecales</taxon>
        <taxon>Cephalothecaceae</taxon>
        <taxon>Phialemonium</taxon>
    </lineage>
</organism>
<evidence type="ECO:0000256" key="1">
    <source>
        <dbReference type="ARBA" id="ARBA00008304"/>
    </source>
</evidence>
<reference evidence="4" key="1">
    <citation type="submission" date="2023-06" db="EMBL/GenBank/DDBJ databases">
        <title>Genome-scale phylogeny and comparative genomics of the fungal order Sordariales.</title>
        <authorList>
            <consortium name="Lawrence Berkeley National Laboratory"/>
            <person name="Hensen N."/>
            <person name="Bonometti L."/>
            <person name="Westerberg I."/>
            <person name="Brannstrom I.O."/>
            <person name="Guillou S."/>
            <person name="Cros-Aarteil S."/>
            <person name="Calhoun S."/>
            <person name="Haridas S."/>
            <person name="Kuo A."/>
            <person name="Mondo S."/>
            <person name="Pangilinan J."/>
            <person name="Riley R."/>
            <person name="Labutti K."/>
            <person name="Andreopoulos B."/>
            <person name="Lipzen A."/>
            <person name="Chen C."/>
            <person name="Yanf M."/>
            <person name="Daum C."/>
            <person name="Ng V."/>
            <person name="Clum A."/>
            <person name="Steindorff A."/>
            <person name="Ohm R."/>
            <person name="Martin F."/>
            <person name="Silar P."/>
            <person name="Natvig D."/>
            <person name="Lalanne C."/>
            <person name="Gautier V."/>
            <person name="Ament-Velasquez S.L."/>
            <person name="Kruys A."/>
            <person name="Hutchinson M.I."/>
            <person name="Powell A.J."/>
            <person name="Barry K."/>
            <person name="Miller A.N."/>
            <person name="Grigoriev I.V."/>
            <person name="Debuchy R."/>
            <person name="Gladieux P."/>
            <person name="Thoren M.H."/>
            <person name="Johannesson H."/>
        </authorList>
    </citation>
    <scope>NUCLEOTIDE SEQUENCE</scope>
    <source>
        <strain evidence="4">8032-3</strain>
    </source>
</reference>
<accession>A0AAJ0BXN4</accession>
<dbReference type="PANTHER" id="PTHR21663:SF0">
    <property type="entry name" value="HEAT REPEAT-CONTAINING PROTEIN 5B"/>
    <property type="match status" value="1"/>
</dbReference>
<dbReference type="GO" id="GO:0006897">
    <property type="term" value="P:endocytosis"/>
    <property type="evidence" value="ECO:0007669"/>
    <property type="project" value="TreeGrafter"/>
</dbReference>
<dbReference type="SUPFAM" id="SSF48371">
    <property type="entry name" value="ARM repeat"/>
    <property type="match status" value="2"/>
</dbReference>
<dbReference type="InterPro" id="IPR011989">
    <property type="entry name" value="ARM-like"/>
</dbReference>
<comment type="similarity">
    <text evidence="1">Belongs to the HEATR5 family.</text>
</comment>
<dbReference type="GeneID" id="85314805"/>
<protein>
    <submittedName>
        <fullName evidence="4">ARM repeat-containing protein</fullName>
    </submittedName>
</protein>
<keyword evidence="5" id="KW-1185">Reference proteome</keyword>
<dbReference type="Pfam" id="PF20210">
    <property type="entry name" value="Laa1_Sip1_HTR5"/>
    <property type="match status" value="1"/>
</dbReference>
<dbReference type="Proteomes" id="UP001244011">
    <property type="component" value="Unassembled WGS sequence"/>
</dbReference>
<dbReference type="GO" id="GO:0030139">
    <property type="term" value="C:endocytic vesicle"/>
    <property type="evidence" value="ECO:0007669"/>
    <property type="project" value="TreeGrafter"/>
</dbReference>
<feature type="region of interest" description="Disordered" evidence="2">
    <location>
        <begin position="354"/>
        <end position="387"/>
    </location>
</feature>
<dbReference type="FunFam" id="1.25.10.10:FF:001484">
    <property type="entry name" value="HEAT repeat containing protein"/>
    <property type="match status" value="1"/>
</dbReference>
<feature type="region of interest" description="Disordered" evidence="2">
    <location>
        <begin position="39"/>
        <end position="86"/>
    </location>
</feature>
<comment type="caution">
    <text evidence="4">The sequence shown here is derived from an EMBL/GenBank/DDBJ whole genome shotgun (WGS) entry which is preliminary data.</text>
</comment>
<dbReference type="InterPro" id="IPR016024">
    <property type="entry name" value="ARM-type_fold"/>
</dbReference>
<dbReference type="Pfam" id="PF25468">
    <property type="entry name" value="HEAT_HEATR5A"/>
    <property type="match status" value="1"/>
</dbReference>
<feature type="compositionally biased region" description="Polar residues" evidence="2">
    <location>
        <begin position="60"/>
        <end position="70"/>
    </location>
</feature>
<evidence type="ECO:0000259" key="3">
    <source>
        <dbReference type="Pfam" id="PF25808"/>
    </source>
</evidence>
<proteinExistence type="inferred from homology"/>
<evidence type="ECO:0000313" key="4">
    <source>
        <dbReference type="EMBL" id="KAK1765767.1"/>
    </source>
</evidence>
<dbReference type="InterPro" id="IPR040108">
    <property type="entry name" value="Laa1/Sip1/HEATR5"/>
</dbReference>
<dbReference type="GO" id="GO:0005829">
    <property type="term" value="C:cytosol"/>
    <property type="evidence" value="ECO:0007669"/>
    <property type="project" value="GOC"/>
</dbReference>
<dbReference type="RefSeq" id="XP_060281980.1">
    <property type="nucleotide sequence ID" value="XM_060431618.1"/>
</dbReference>
<dbReference type="Gene3D" id="1.25.10.10">
    <property type="entry name" value="Leucine-rich Repeat Variant"/>
    <property type="match status" value="3"/>
</dbReference>
<name>A0AAJ0BXN4_9PEZI</name>
<dbReference type="FunFam" id="1.25.10.10:FF:000745">
    <property type="entry name" value="Chromosome 7, whole genome shotgun sequence"/>
    <property type="match status" value="1"/>
</dbReference>
<evidence type="ECO:0000313" key="5">
    <source>
        <dbReference type="Proteomes" id="UP001244011"/>
    </source>
</evidence>
<dbReference type="InterPro" id="IPR057981">
    <property type="entry name" value="TPR_LAA1-like_C"/>
</dbReference>
<dbReference type="InterPro" id="IPR046837">
    <property type="entry name" value="Laa1/Sip1/HEATR5-like_HEAT"/>
</dbReference>
<evidence type="ECO:0000256" key="2">
    <source>
        <dbReference type="SAM" id="MobiDB-lite"/>
    </source>
</evidence>
<dbReference type="PANTHER" id="PTHR21663">
    <property type="entry name" value="HYPOTHETICAL HEAT DOMAIN-CONTAINING"/>
    <property type="match status" value="1"/>
</dbReference>
<gene>
    <name evidence="4" type="ORF">QBC33DRAFT_590615</name>
</gene>
<dbReference type="GO" id="GO:0016020">
    <property type="term" value="C:membrane"/>
    <property type="evidence" value="ECO:0007669"/>
    <property type="project" value="TreeGrafter"/>
</dbReference>
<dbReference type="Pfam" id="PF25808">
    <property type="entry name" value="TPR_LAA1_C"/>
    <property type="match status" value="1"/>
</dbReference>
<sequence length="2124" mass="229892">MASKVTLSSAAPPEERPCPRAIAASIVAFGTPAFLAAARGSKTRRASFQTRRISRHATRMASTSPPSETNGEYVPSKASTSGSNPELDLSKLQGLPTEQQELFLLTFVSSLSKHVLSLSADDCTAQQFYLKKEIFKILNLATPAPTRVIRNNLGRCLAHIFAIGDRKLLFETINDLIAIIPSGKSKSEGETRSKHAAVACLGDVYGSAGDSAIGLHQLACTTLLKLLKASQNNAGLRAAVFTAFSKVVKMIEESLDESLARDFWKQARNHASSDKGSLVVISACRCMKALVRHTNYFKNSSDFDNLRSTIFKTVDFPSVHVRHAAADCFAEALVKGYSESVVGEAPLAMIRRTKSRAVKRQSAPPGSLQDDDDIPARSESPAPGKRSHDLAMSLVDILKTLSSQYVRMSTTNRARAAIAICYGNVLQRLGEKTVETNYFRILENLTVDLLGHGNLANSRYRLLISRRMVDAIVQDVIGQKILGESGQTTAAKIIINDILKNYPRALKERPEPSKQTLIVSMGALARLINSMGSAANNFAESCRDGLLQVLQHPSYSVQVYASSCMKTFVLACPQQLLPCLSVCMNSLSRELGLLGSGRNSPRRCIGFAHGLAATLSTSPLRPLYGSVDINSRVLTMATNLLKSSGSSELRVASTKIQVAWTLIGGLMSLGPNFVKIHLSQMLLLWKNALPKVLAKDNTAQRNYLNAAFLAHVRECALGSILAFLQFNSRLLTVDVSKRIATMLQSTTAFLKTLPSKKTTEDMSERLTPALQLQDLEVMVQRRVLQCYTKLVNVSPAGGTEALLQSNLLTLTISLFADPENYTPNSLSASIANAAGTFETIWDVGDNSGFGVTGLVRGFKVKSLPGQQENQGESLLCDEDGPEDRVNMLLLSPVCGALEHDASMLYMGDPEASGDHPDPPATEVVNMAIQLFAFVFPLTPSKVQESILEQVTTFVATGSLQRDPGRRAAINVNTAVALLSTLRVAVKETKSPAGDVTNFAVEKLLQEMLRDVVLDPDQYVRSIGYEAVARLCNTCGNAFTNQEIKYLVDTIVINREPSARAGCAMALGTIQTKIGSMAAGYHLKTILNILMSLCNDPHPTVHFWAMEAIARVSDAAGLGFSGYVSSTLGMLAKLYVSDTHNPEVSSAITMNLEVELSSTAAAARCVNSLINVLGPDLQDATKSRELILTLVGHFQQEDDLEVQRASLACLEHLTLYAPVYMNFTDYVKTLQKHLNSGHPTLRDIAVDGLYNLMKRNSYDVIEAADKGFEDQLWLALDSAPNHDGIRNIIWNWLRQTCLSDTAPWLQRLQHVLKMTRPKAIVTVAAGAKKGRAMPDLRDEEVAGFASAAGDAKDEKGPAAGPDVEPLRWQVTAFATSLLNDIFVLTTKDVATNGESPAQTALQNKIADVVRMAFSASTGGVLEQRVWGLKIIGAVLKTFGKTPDPDFEEAMLLEQYQAQISSALTPAFAADSSPELASEAVNVCATFIATGIVTDVDRMGRILKTLHENAGIGDLKGLSSNAQVMVKMSVFAAWADLQVASSEQKYLLEVLKPHIGTLTPLWLESLREFARLRFEPDISMTLGPPSLSGSLDTVYAALNRETLLKFYQDSWLKLVDAIASLIEQDSEFVFDALDGKESKGPVTNGHSKGADINYRDEPVAFFFVLFGIAFEALAAKPGQADSLGTQEQTLEILRALKKILHPSVSGHAIYRDAIFSETMDLLDRLVLTEPLDVQGVIVEIARALCVAHPAARNREQADNDELSEDIEQLFELTRIIVLVLSGLLPNLSETNQPVRHQMTEEAILLVRTSLNALVDAAEVFPSIIKTDLHACIIHILATILATPSCQEVVVPQSLPTLKRFITSMTSSRKSSGAAAGQTDVQLQGCLRRFLSIYLHAQKREVATSLPCVKNCLMAITILFTSGKNHLPATDPLVSRFLEEVVDCLTDRMTARIAANCIRSLLLQPSPTAADQTLARHLLPRLISFVTDTEREDPENARALVAHTLCQYVATLGKGKGGSKGGGNRVAVAMALVAPALLSRAAAADADDIGAVPPVFRETGARLLELASVDQAAFRGVVAGMSEGQRTFMEEVIRSGRRAGGAAGGDGGEAGEEEVRPSIALKMDFGG</sequence>
<dbReference type="GO" id="GO:0008104">
    <property type="term" value="P:intracellular protein localization"/>
    <property type="evidence" value="ECO:0007669"/>
    <property type="project" value="TreeGrafter"/>
</dbReference>
<dbReference type="GO" id="GO:0042147">
    <property type="term" value="P:retrograde transport, endosome to Golgi"/>
    <property type="evidence" value="ECO:0007669"/>
    <property type="project" value="TreeGrafter"/>
</dbReference>
<dbReference type="GO" id="GO:0005794">
    <property type="term" value="C:Golgi apparatus"/>
    <property type="evidence" value="ECO:0007669"/>
    <property type="project" value="TreeGrafter"/>
</dbReference>
<feature type="domain" description="LAA1-like C-terminal TPR repeats" evidence="3">
    <location>
        <begin position="1927"/>
        <end position="2100"/>
    </location>
</feature>